<keyword evidence="1" id="KW-0479">Metal-binding</keyword>
<evidence type="ECO:0000313" key="4">
    <source>
        <dbReference type="Proteomes" id="UP000516369"/>
    </source>
</evidence>
<dbReference type="Proteomes" id="UP000516369">
    <property type="component" value="Chromosome"/>
</dbReference>
<proteinExistence type="predicted"/>
<feature type="domain" description="VOC" evidence="2">
    <location>
        <begin position="56"/>
        <end position="201"/>
    </location>
</feature>
<dbReference type="Gene3D" id="3.10.180.10">
    <property type="entry name" value="2,3-Dihydroxybiphenyl 1,2-Dioxygenase, domain 1"/>
    <property type="match status" value="2"/>
</dbReference>
<dbReference type="InterPro" id="IPR018146">
    <property type="entry name" value="Glyoxalase_1_CS"/>
</dbReference>
<dbReference type="PROSITE" id="PS00934">
    <property type="entry name" value="GLYOXALASE_I_1"/>
    <property type="match status" value="1"/>
</dbReference>
<sequence>MSQGGIKRVAWVERGMMSGDVASMARRLAFGLGLLLLCLVATGAPAREAQPIGVSRLAMIGFTVADMERSIAFYTQVLDFQKVTDIRVTGADYEQLEGVFASNARIVHLQLGDQIVELTAYTSPPDGRPIPVPSRSNDLWFEHMAIVVSDMDKAYAQLQQFGVRQISPEPQTIPASNVPAAGIKAIKFRDPDNHNLELLWFPEGKGLARWHKASNRLFLGIDHTAITVGSTEASLGFYRDLLGMKVAGGSLNVGSTQEYLDGTFGARVRVTAVVPADVPPHVEFLQYEAPPGGRPMPLDTQADDLWHWQTTLEVEDVNAAADVLRAAGVRFISAEVITMPNEPLGFARAVMVRDPDGHAMRLVQR</sequence>
<protein>
    <submittedName>
        <fullName evidence="3">VOC family protein</fullName>
    </submittedName>
</protein>
<dbReference type="GO" id="GO:0046872">
    <property type="term" value="F:metal ion binding"/>
    <property type="evidence" value="ECO:0007669"/>
    <property type="project" value="UniProtKB-KW"/>
</dbReference>
<accession>A0A7H1N1A4</accession>
<dbReference type="InterPro" id="IPR004360">
    <property type="entry name" value="Glyas_Fos-R_dOase_dom"/>
</dbReference>
<evidence type="ECO:0000259" key="2">
    <source>
        <dbReference type="PROSITE" id="PS51819"/>
    </source>
</evidence>
<dbReference type="PROSITE" id="PS51819">
    <property type="entry name" value="VOC"/>
    <property type="match status" value="2"/>
</dbReference>
<dbReference type="InterPro" id="IPR037523">
    <property type="entry name" value="VOC_core"/>
</dbReference>
<feature type="domain" description="VOC" evidence="2">
    <location>
        <begin position="220"/>
        <end position="365"/>
    </location>
</feature>
<keyword evidence="4" id="KW-1185">Reference proteome</keyword>
<evidence type="ECO:0000256" key="1">
    <source>
        <dbReference type="ARBA" id="ARBA00022723"/>
    </source>
</evidence>
<dbReference type="RefSeq" id="WP_190262992.1">
    <property type="nucleotide sequence ID" value="NZ_CP053923.1"/>
</dbReference>
<dbReference type="InterPro" id="IPR051785">
    <property type="entry name" value="MMCE/EMCE_epimerase"/>
</dbReference>
<dbReference type="SUPFAM" id="SSF54593">
    <property type="entry name" value="Glyoxalase/Bleomycin resistance protein/Dihydroxybiphenyl dioxygenase"/>
    <property type="match status" value="2"/>
</dbReference>
<dbReference type="PANTHER" id="PTHR43048:SF3">
    <property type="entry name" value="METHYLMALONYL-COA EPIMERASE, MITOCHONDRIAL"/>
    <property type="match status" value="1"/>
</dbReference>
<dbReference type="EMBL" id="CP053923">
    <property type="protein sequence ID" value="QNT69490.1"/>
    <property type="molecule type" value="Genomic_DNA"/>
</dbReference>
<dbReference type="GO" id="GO:0004462">
    <property type="term" value="F:lactoylglutathione lyase activity"/>
    <property type="evidence" value="ECO:0007669"/>
    <property type="project" value="InterPro"/>
</dbReference>
<evidence type="ECO:0000313" key="3">
    <source>
        <dbReference type="EMBL" id="QNT69490.1"/>
    </source>
</evidence>
<name>A0A7H1N1A4_9PROT</name>
<reference evidence="3 4" key="1">
    <citation type="submission" date="2020-05" db="EMBL/GenBank/DDBJ databases">
        <title>Complete closed genome sequence of Defluviicoccus vanus.</title>
        <authorList>
            <person name="Bessarab I."/>
            <person name="Arumugam K."/>
            <person name="Maszenan A.M."/>
            <person name="Seviour R.J."/>
            <person name="Williams R.B."/>
        </authorList>
    </citation>
    <scope>NUCLEOTIDE SEQUENCE [LARGE SCALE GENOMIC DNA]</scope>
    <source>
        <strain evidence="3 4">Ben 114</strain>
    </source>
</reference>
<dbReference type="PANTHER" id="PTHR43048">
    <property type="entry name" value="METHYLMALONYL-COA EPIMERASE"/>
    <property type="match status" value="1"/>
</dbReference>
<dbReference type="AlphaFoldDB" id="A0A7H1N1A4"/>
<organism evidence="3 4">
    <name type="scientific">Defluviicoccus vanus</name>
    <dbReference type="NCBI Taxonomy" id="111831"/>
    <lineage>
        <taxon>Bacteria</taxon>
        <taxon>Pseudomonadati</taxon>
        <taxon>Pseudomonadota</taxon>
        <taxon>Alphaproteobacteria</taxon>
        <taxon>Rhodospirillales</taxon>
        <taxon>Rhodospirillaceae</taxon>
        <taxon>Defluviicoccus</taxon>
    </lineage>
</organism>
<dbReference type="KEGG" id="dvn:HQ394_09320"/>
<dbReference type="InterPro" id="IPR029068">
    <property type="entry name" value="Glyas_Bleomycin-R_OHBP_Dase"/>
</dbReference>
<dbReference type="GO" id="GO:0046491">
    <property type="term" value="P:L-methylmalonyl-CoA metabolic process"/>
    <property type="evidence" value="ECO:0007669"/>
    <property type="project" value="TreeGrafter"/>
</dbReference>
<gene>
    <name evidence="3" type="ORF">HQ394_09320</name>
</gene>
<dbReference type="Pfam" id="PF00903">
    <property type="entry name" value="Glyoxalase"/>
    <property type="match status" value="2"/>
</dbReference>
<dbReference type="GO" id="GO:0004493">
    <property type="term" value="F:methylmalonyl-CoA epimerase activity"/>
    <property type="evidence" value="ECO:0007669"/>
    <property type="project" value="TreeGrafter"/>
</dbReference>